<dbReference type="PROSITE" id="PS50943">
    <property type="entry name" value="HTH_CROC1"/>
    <property type="match status" value="1"/>
</dbReference>
<reference evidence="2 3" key="1">
    <citation type="submission" date="2016-09" db="EMBL/GenBank/DDBJ databases">
        <title>Pseudonocardia autotrophica DSM535, a candidate organism with high potential of specific P450 cytochromes.</title>
        <authorList>
            <person name="Grumaz C."/>
            <person name="Vainshtein Y."/>
            <person name="Kirstahler P."/>
            <person name="Sohn K."/>
        </authorList>
    </citation>
    <scope>NUCLEOTIDE SEQUENCE [LARGE SCALE GENOMIC DNA]</scope>
    <source>
        <strain evidence="2 3">DSM 535</strain>
    </source>
</reference>
<comment type="caution">
    <text evidence="2">The sequence shown here is derived from an EMBL/GenBank/DDBJ whole genome shotgun (WGS) entry which is preliminary data.</text>
</comment>
<dbReference type="InterPro" id="IPR001387">
    <property type="entry name" value="Cro/C1-type_HTH"/>
</dbReference>
<dbReference type="EMBL" id="MIGB01000080">
    <property type="protein sequence ID" value="OSY34544.1"/>
    <property type="molecule type" value="Genomic_DNA"/>
</dbReference>
<dbReference type="CDD" id="cd00093">
    <property type="entry name" value="HTH_XRE"/>
    <property type="match status" value="1"/>
</dbReference>
<sequence>MARPRSPRLTPTLADRRRALGLTQEQVGERLGVSVEMIRRHERGAARPGERLRRGYTRLYRASEVDLGLTEPPPAGDGGVVTPEPSILNMPVAIQPGDRIGPENLTEIHRHMRQLVTLDNQFGGTDLVRVAGRFLRSLTR</sequence>
<dbReference type="Pfam" id="PF13560">
    <property type="entry name" value="HTH_31"/>
    <property type="match status" value="1"/>
</dbReference>
<dbReference type="Gene3D" id="1.10.260.40">
    <property type="entry name" value="lambda repressor-like DNA-binding domains"/>
    <property type="match status" value="1"/>
</dbReference>
<proteinExistence type="predicted"/>
<evidence type="ECO:0000259" key="1">
    <source>
        <dbReference type="PROSITE" id="PS50943"/>
    </source>
</evidence>
<dbReference type="RefSeq" id="WP_085916778.1">
    <property type="nucleotide sequence ID" value="NZ_AP018920.1"/>
</dbReference>
<dbReference type="STRING" id="2074.BG845_06760"/>
<evidence type="ECO:0000313" key="2">
    <source>
        <dbReference type="EMBL" id="OSY34544.1"/>
    </source>
</evidence>
<accession>A0A1Y2MGY5</accession>
<dbReference type="OrthoDB" id="3213425at2"/>
<dbReference type="SUPFAM" id="SSF47413">
    <property type="entry name" value="lambda repressor-like DNA-binding domains"/>
    <property type="match status" value="1"/>
</dbReference>
<name>A0A1Y2MGY5_PSEAH</name>
<feature type="domain" description="HTH cro/C1-type" evidence="1">
    <location>
        <begin position="13"/>
        <end position="48"/>
    </location>
</feature>
<evidence type="ECO:0000313" key="3">
    <source>
        <dbReference type="Proteomes" id="UP000194360"/>
    </source>
</evidence>
<protein>
    <submittedName>
        <fullName evidence="2">Helix-turn-helix protein</fullName>
    </submittedName>
</protein>
<dbReference type="InterPro" id="IPR010982">
    <property type="entry name" value="Lambda_DNA-bd_dom_sf"/>
</dbReference>
<organism evidence="2 3">
    <name type="scientific">Pseudonocardia autotrophica</name>
    <name type="common">Amycolata autotrophica</name>
    <name type="synonym">Nocardia autotrophica</name>
    <dbReference type="NCBI Taxonomy" id="2074"/>
    <lineage>
        <taxon>Bacteria</taxon>
        <taxon>Bacillati</taxon>
        <taxon>Actinomycetota</taxon>
        <taxon>Actinomycetes</taxon>
        <taxon>Pseudonocardiales</taxon>
        <taxon>Pseudonocardiaceae</taxon>
        <taxon>Pseudonocardia</taxon>
    </lineage>
</organism>
<dbReference type="SMART" id="SM00530">
    <property type="entry name" value="HTH_XRE"/>
    <property type="match status" value="1"/>
</dbReference>
<dbReference type="GO" id="GO:0003677">
    <property type="term" value="F:DNA binding"/>
    <property type="evidence" value="ECO:0007669"/>
    <property type="project" value="InterPro"/>
</dbReference>
<gene>
    <name evidence="2" type="ORF">BG845_06760</name>
</gene>
<dbReference type="Proteomes" id="UP000194360">
    <property type="component" value="Unassembled WGS sequence"/>
</dbReference>
<dbReference type="AlphaFoldDB" id="A0A1Y2MGY5"/>
<keyword evidence="3" id="KW-1185">Reference proteome</keyword>